<evidence type="ECO:0000313" key="2">
    <source>
        <dbReference type="Proteomes" id="UP000240978"/>
    </source>
</evidence>
<dbReference type="Proteomes" id="UP000240978">
    <property type="component" value="Unassembled WGS sequence"/>
</dbReference>
<proteinExistence type="predicted"/>
<gene>
    <name evidence="1" type="ORF">CLV42_1364</name>
</gene>
<protein>
    <submittedName>
        <fullName evidence="1">Uncharacterized protein</fullName>
    </submittedName>
</protein>
<reference evidence="1 2" key="1">
    <citation type="submission" date="2018-03" db="EMBL/GenBank/DDBJ databases">
        <title>Genomic Encyclopedia of Archaeal and Bacterial Type Strains, Phase II (KMG-II): from individual species to whole genera.</title>
        <authorList>
            <person name="Goeker M."/>
        </authorList>
    </citation>
    <scope>NUCLEOTIDE SEQUENCE [LARGE SCALE GENOMIC DNA]</scope>
    <source>
        <strain evidence="1 2">DSM 18107</strain>
    </source>
</reference>
<evidence type="ECO:0000313" key="1">
    <source>
        <dbReference type="EMBL" id="PSL18254.1"/>
    </source>
</evidence>
<dbReference type="EMBL" id="PYGK01000036">
    <property type="protein sequence ID" value="PSL18254.1"/>
    <property type="molecule type" value="Genomic_DNA"/>
</dbReference>
<keyword evidence="2" id="KW-1185">Reference proteome</keyword>
<name>A0A2P8F959_9BACT</name>
<comment type="caution">
    <text evidence="1">The sequence shown here is derived from an EMBL/GenBank/DDBJ whole genome shotgun (WGS) entry which is preliminary data.</text>
</comment>
<organism evidence="1 2">
    <name type="scientific">Chitinophaga ginsengisoli</name>
    <dbReference type="NCBI Taxonomy" id="363837"/>
    <lineage>
        <taxon>Bacteria</taxon>
        <taxon>Pseudomonadati</taxon>
        <taxon>Bacteroidota</taxon>
        <taxon>Chitinophagia</taxon>
        <taxon>Chitinophagales</taxon>
        <taxon>Chitinophagaceae</taxon>
        <taxon>Chitinophaga</taxon>
    </lineage>
</organism>
<dbReference type="AlphaFoldDB" id="A0A2P8F959"/>
<accession>A0A2P8F959</accession>
<sequence length="32" mass="3573">MNEAPVIDRGFLLNSSKFNIIEQGVENAFLCC</sequence>